<accession>A0A6C0G5N0</accession>
<feature type="domain" description="BIG2" evidence="2">
    <location>
        <begin position="126"/>
        <end position="212"/>
    </location>
</feature>
<dbReference type="SMART" id="SM00635">
    <property type="entry name" value="BID_2"/>
    <property type="match status" value="6"/>
</dbReference>
<reference evidence="3 4" key="1">
    <citation type="submission" date="2020-01" db="EMBL/GenBank/DDBJ databases">
        <title>Paenibacillus sp. nov., isolated from tomato rhizosphere.</title>
        <authorList>
            <person name="Weon H.-Y."/>
            <person name="Lee S.A."/>
        </authorList>
    </citation>
    <scope>NUCLEOTIDE SEQUENCE [LARGE SCALE GENOMIC DNA]</scope>
    <source>
        <strain evidence="3 4">12200R-189</strain>
    </source>
</reference>
<organism evidence="3 4">
    <name type="scientific">Paenibacillus lycopersici</name>
    <dbReference type="NCBI Taxonomy" id="2704462"/>
    <lineage>
        <taxon>Bacteria</taxon>
        <taxon>Bacillati</taxon>
        <taxon>Bacillota</taxon>
        <taxon>Bacilli</taxon>
        <taxon>Bacillales</taxon>
        <taxon>Paenibacillaceae</taxon>
        <taxon>Paenibacillus</taxon>
    </lineage>
</organism>
<feature type="domain" description="BIG2" evidence="2">
    <location>
        <begin position="38"/>
        <end position="122"/>
    </location>
</feature>
<gene>
    <name evidence="3" type="ORF">GXP70_28310</name>
</gene>
<dbReference type="Pfam" id="PF02368">
    <property type="entry name" value="Big_2"/>
    <property type="match status" value="1"/>
</dbReference>
<dbReference type="EMBL" id="CP048209">
    <property type="protein sequence ID" value="QHT63471.1"/>
    <property type="molecule type" value="Genomic_DNA"/>
</dbReference>
<keyword evidence="1" id="KW-0732">Signal</keyword>
<feature type="signal peptide" evidence="1">
    <location>
        <begin position="1"/>
        <end position="35"/>
    </location>
</feature>
<feature type="domain" description="BIG2" evidence="2">
    <location>
        <begin position="216"/>
        <end position="302"/>
    </location>
</feature>
<feature type="chain" id="PRO_5025478975" description="BIG2 domain-containing protein" evidence="1">
    <location>
        <begin position="36"/>
        <end position="729"/>
    </location>
</feature>
<dbReference type="KEGG" id="plyc:GXP70_28310"/>
<dbReference type="Gene3D" id="2.60.40.1080">
    <property type="match status" value="7"/>
</dbReference>
<dbReference type="InterPro" id="IPR003343">
    <property type="entry name" value="Big_2"/>
</dbReference>
<feature type="domain" description="BIG2" evidence="2">
    <location>
        <begin position="563"/>
        <end position="643"/>
    </location>
</feature>
<dbReference type="SUPFAM" id="SSF49373">
    <property type="entry name" value="Invasin/intimin cell-adhesion fragments"/>
    <property type="match status" value="5"/>
</dbReference>
<dbReference type="InterPro" id="IPR008964">
    <property type="entry name" value="Invasin/intimin_cell_adhesion"/>
</dbReference>
<proteinExistence type="predicted"/>
<dbReference type="AlphaFoldDB" id="A0A6C0G5N0"/>
<dbReference type="Proteomes" id="UP000476064">
    <property type="component" value="Chromosome"/>
</dbReference>
<name>A0A6C0G5N0_9BACL</name>
<protein>
    <recommendedName>
        <fullName evidence="2">BIG2 domain-containing protein</fullName>
    </recommendedName>
</protein>
<evidence type="ECO:0000313" key="3">
    <source>
        <dbReference type="EMBL" id="QHT63471.1"/>
    </source>
</evidence>
<evidence type="ECO:0000256" key="1">
    <source>
        <dbReference type="SAM" id="SignalP"/>
    </source>
</evidence>
<sequence length="729" mass="75771">MRMNKSAAPVKFRPWLTALLAIVFMLSSFAGFAYAEDVVTGISFDNAPSTARIYIEDDALQVDVVASISGSTSQKNVTLNASWTTSNSSVVKVTSGLLTAVAKGTATVSATYQGYKVSLPVTVDYVYDSVTIMSAGTAVDSAINVQLGDKLNYTLIAAKSGTDDQDVTEDAAWSSSNANVATVEDGKVTLAAAGETTITAKHKGRTDTVKLTVASPYKSLKLTRADGTTADLLEFVFDSPVQQLTATAVTSSGASSVLSDINWSTSSAAVATVEDGAVTPVGVGIATITASYLGVSSSATVVVRPAFEALRITPKADQHITLKTAPIAFTVEVLDADADPVNVTSLAAWNSSNVFAATVDGNGIVTPKGVGSTVIKATYKGVSQQVNVTVYPTISALSVAKDSIDAFVDDANVSLPKVTATTLAGDSVDISSLTSWTSSNVTVFDKVDDKWTAKKAGTAVLSATVQGKSISFAVNVHEHPLLLTSDQANLSVIIGKDTKLPTITMTYDTGDEEDVTSLVTWKSSSANLLVKAPNVKGIQASSANLTATYLGKSVTIRVTIEEEITKITIDNTSLVFSPERSTTLKATGVYKSGKTISLASKMNWTIDPETLATIKNGTLKTLKEGTGKLTGEYQGKSVSVTIDVIGKLKTVTPSSKSFALAPGNAQSVKVTGSYEGGRTEDLTKAAVWTTGNNRVATVADGVITAVAKGSTNIRATVNGKTATIRISVK</sequence>
<evidence type="ECO:0000313" key="4">
    <source>
        <dbReference type="Proteomes" id="UP000476064"/>
    </source>
</evidence>
<dbReference type="RefSeq" id="WP_162360024.1">
    <property type="nucleotide sequence ID" value="NZ_CP048209.1"/>
</dbReference>
<feature type="domain" description="BIG2" evidence="2">
    <location>
        <begin position="645"/>
        <end position="727"/>
    </location>
</feature>
<feature type="domain" description="BIG2" evidence="2">
    <location>
        <begin position="306"/>
        <end position="389"/>
    </location>
</feature>
<evidence type="ECO:0000259" key="2">
    <source>
        <dbReference type="SMART" id="SM00635"/>
    </source>
</evidence>
<keyword evidence="4" id="KW-1185">Reference proteome</keyword>